<dbReference type="PROSITE" id="PS50042">
    <property type="entry name" value="CNMP_BINDING_3"/>
    <property type="match status" value="1"/>
</dbReference>
<accession>A0A212KGF4</accession>
<reference evidence="7" key="1">
    <citation type="submission" date="2016-04" db="EMBL/GenBank/DDBJ databases">
        <authorList>
            <person name="Evans L.H."/>
            <person name="Alamgir A."/>
            <person name="Owens N."/>
            <person name="Weber N.D."/>
            <person name="Virtaneva K."/>
            <person name="Barbian K."/>
            <person name="Babar A."/>
            <person name="Rosenke K."/>
        </authorList>
    </citation>
    <scope>NUCLEOTIDE SEQUENCE</scope>
    <source>
        <strain evidence="7">86</strain>
    </source>
</reference>
<feature type="domain" description="Cyclic nucleotide-binding" evidence="4">
    <location>
        <begin position="18"/>
        <end position="118"/>
    </location>
</feature>
<gene>
    <name evidence="7" type="ORF">KL86CLO1_13022</name>
</gene>
<sequence length="235" mass="26512">MGAIKAYVEGLEGYAGEYFRILLRSLRQEMETGGRVFHMSEGEVLLRAQEEATYIYLLLAGRVSGVDEMESGSVYAFAHFTAPAIFGEYEVFSDCPVYRGTLVCAGDCVLASLPRSTYLEWVRGDVDALFSRTCQMVRQLVDQTGTERSYLFLSGVERMSIYLCRAWEKSGESGLLHLNVARQQMADETGLSIKTVQRALLRFRKENLISCQGRAIKVNEKQYQGLRLLCREVLP</sequence>
<feature type="domain" description="HTH crp-type" evidence="6">
    <location>
        <begin position="153"/>
        <end position="222"/>
    </location>
</feature>
<keyword evidence="1" id="KW-0805">Transcription regulation</keyword>
<feature type="domain" description="Ig-like" evidence="5">
    <location>
        <begin position="83"/>
        <end position="166"/>
    </location>
</feature>
<dbReference type="InterPro" id="IPR036388">
    <property type="entry name" value="WH-like_DNA-bd_sf"/>
</dbReference>
<dbReference type="GO" id="GO:0003677">
    <property type="term" value="F:DNA binding"/>
    <property type="evidence" value="ECO:0007669"/>
    <property type="project" value="UniProtKB-KW"/>
</dbReference>
<dbReference type="PROSITE" id="PS50835">
    <property type="entry name" value="IG_LIKE"/>
    <property type="match status" value="1"/>
</dbReference>
<dbReference type="CDD" id="cd00038">
    <property type="entry name" value="CAP_ED"/>
    <property type="match status" value="1"/>
</dbReference>
<dbReference type="InterPro" id="IPR014710">
    <property type="entry name" value="RmlC-like_jellyroll"/>
</dbReference>
<dbReference type="EMBL" id="FLUN01000001">
    <property type="protein sequence ID" value="SBW10729.1"/>
    <property type="molecule type" value="Genomic_DNA"/>
</dbReference>
<dbReference type="PROSITE" id="PS51063">
    <property type="entry name" value="HTH_CRP_2"/>
    <property type="match status" value="1"/>
</dbReference>
<dbReference type="AlphaFoldDB" id="A0A212KGF4"/>
<dbReference type="SMART" id="SM00100">
    <property type="entry name" value="cNMP"/>
    <property type="match status" value="1"/>
</dbReference>
<dbReference type="InterPro" id="IPR036390">
    <property type="entry name" value="WH_DNA-bd_sf"/>
</dbReference>
<dbReference type="InterPro" id="IPR007110">
    <property type="entry name" value="Ig-like_dom"/>
</dbReference>
<dbReference type="SUPFAM" id="SSF51206">
    <property type="entry name" value="cAMP-binding domain-like"/>
    <property type="match status" value="1"/>
</dbReference>
<dbReference type="PRINTS" id="PR00034">
    <property type="entry name" value="HTHCRP"/>
</dbReference>
<evidence type="ECO:0000259" key="6">
    <source>
        <dbReference type="PROSITE" id="PS51063"/>
    </source>
</evidence>
<dbReference type="Gene3D" id="1.10.10.10">
    <property type="entry name" value="Winged helix-like DNA-binding domain superfamily/Winged helix DNA-binding domain"/>
    <property type="match status" value="1"/>
</dbReference>
<evidence type="ECO:0000256" key="3">
    <source>
        <dbReference type="ARBA" id="ARBA00023163"/>
    </source>
</evidence>
<protein>
    <submittedName>
        <fullName evidence="7">Uncharacterized protein</fullName>
    </submittedName>
</protein>
<dbReference type="Pfam" id="PF13545">
    <property type="entry name" value="HTH_Crp_2"/>
    <property type="match status" value="1"/>
</dbReference>
<evidence type="ECO:0000259" key="5">
    <source>
        <dbReference type="PROSITE" id="PS50835"/>
    </source>
</evidence>
<dbReference type="InterPro" id="IPR000595">
    <property type="entry name" value="cNMP-bd_dom"/>
</dbReference>
<evidence type="ECO:0000256" key="2">
    <source>
        <dbReference type="ARBA" id="ARBA00023125"/>
    </source>
</evidence>
<name>A0A212KGF4_9FIRM</name>
<dbReference type="InterPro" id="IPR012318">
    <property type="entry name" value="HTH_CRP"/>
</dbReference>
<evidence type="ECO:0000259" key="4">
    <source>
        <dbReference type="PROSITE" id="PS50042"/>
    </source>
</evidence>
<dbReference type="Pfam" id="PF00027">
    <property type="entry name" value="cNMP_binding"/>
    <property type="match status" value="1"/>
</dbReference>
<keyword evidence="3" id="KW-0804">Transcription</keyword>
<proteinExistence type="predicted"/>
<evidence type="ECO:0000313" key="7">
    <source>
        <dbReference type="EMBL" id="SBW10729.1"/>
    </source>
</evidence>
<dbReference type="SMART" id="SM00419">
    <property type="entry name" value="HTH_CRP"/>
    <property type="match status" value="1"/>
</dbReference>
<evidence type="ECO:0000256" key="1">
    <source>
        <dbReference type="ARBA" id="ARBA00023015"/>
    </source>
</evidence>
<dbReference type="InterPro" id="IPR018490">
    <property type="entry name" value="cNMP-bd_dom_sf"/>
</dbReference>
<dbReference type="Gene3D" id="2.60.120.10">
    <property type="entry name" value="Jelly Rolls"/>
    <property type="match status" value="1"/>
</dbReference>
<dbReference type="GO" id="GO:0006355">
    <property type="term" value="P:regulation of DNA-templated transcription"/>
    <property type="evidence" value="ECO:0007669"/>
    <property type="project" value="InterPro"/>
</dbReference>
<keyword evidence="2" id="KW-0238">DNA-binding</keyword>
<organism evidence="7">
    <name type="scientific">uncultured Eubacteriales bacterium</name>
    <dbReference type="NCBI Taxonomy" id="172733"/>
    <lineage>
        <taxon>Bacteria</taxon>
        <taxon>Bacillati</taxon>
        <taxon>Bacillota</taxon>
        <taxon>Clostridia</taxon>
        <taxon>Eubacteriales</taxon>
        <taxon>environmental samples</taxon>
    </lineage>
</organism>
<dbReference type="SUPFAM" id="SSF46785">
    <property type="entry name" value="Winged helix' DNA-binding domain"/>
    <property type="match status" value="1"/>
</dbReference>